<evidence type="ECO:0000313" key="2">
    <source>
        <dbReference type="EMBL" id="AEI82495.1"/>
    </source>
</evidence>
<evidence type="ECO:0000256" key="1">
    <source>
        <dbReference type="SAM" id="Phobius"/>
    </source>
</evidence>
<reference evidence="2 3" key="1">
    <citation type="journal article" date="2011" name="J. Bacteriol.">
        <title>Complete genome sequence of the type strain Cupriavidus necator N-1.</title>
        <authorList>
            <person name="Poehlein A."/>
            <person name="Kusian B."/>
            <person name="Friedrich B."/>
            <person name="Daniel R."/>
            <person name="Bowien B."/>
        </authorList>
    </citation>
    <scope>NUCLEOTIDE SEQUENCE [LARGE SCALE GENOMIC DNA]</scope>
    <source>
        <strain evidence="3">ATCC 43291 / DSM 13513 / CCUG 52238 / LMG 8453 / N-1</strain>
        <plasmid evidence="2 3">pBB1</plasmid>
    </source>
</reference>
<dbReference type="Proteomes" id="UP000006798">
    <property type="component" value="Plasmid pBB1"/>
</dbReference>
<evidence type="ECO:0000313" key="3">
    <source>
        <dbReference type="Proteomes" id="UP000006798"/>
    </source>
</evidence>
<keyword evidence="2" id="KW-0614">Plasmid</keyword>
<name>F8GUU1_CUPNN</name>
<proteinExistence type="predicted"/>
<dbReference type="AlphaFoldDB" id="F8GUU1"/>
<geneLocation type="plasmid" evidence="2 3">
    <name>pBB1</name>
</geneLocation>
<accession>F8GUU1</accession>
<keyword evidence="1" id="KW-0472">Membrane</keyword>
<protein>
    <submittedName>
        <fullName evidence="2">Uncharacterized protein</fullName>
    </submittedName>
</protein>
<feature type="transmembrane region" description="Helical" evidence="1">
    <location>
        <begin position="20"/>
        <end position="40"/>
    </location>
</feature>
<sequence>MVAILISRGVKKTMGTWWRVGFVMCVVDLLIFAVIGSVWWKVLGFC</sequence>
<dbReference type="EMBL" id="CP002879">
    <property type="protein sequence ID" value="AEI82495.1"/>
    <property type="molecule type" value="Genomic_DNA"/>
</dbReference>
<keyword evidence="1" id="KW-0812">Transmembrane</keyword>
<gene>
    <name evidence="2" type="ordered locus">CNE_BB1p10870</name>
</gene>
<dbReference type="KEGG" id="cnc:CNE_BB1p10870"/>
<organism evidence="2 3">
    <name type="scientific">Cupriavidus necator (strain ATCC 43291 / DSM 13513 / CCUG 52238 / LMG 8453 / N-1)</name>
    <name type="common">Ralstonia eutropha</name>
    <dbReference type="NCBI Taxonomy" id="1042878"/>
    <lineage>
        <taxon>Bacteria</taxon>
        <taxon>Pseudomonadati</taxon>
        <taxon>Pseudomonadota</taxon>
        <taxon>Betaproteobacteria</taxon>
        <taxon>Burkholderiales</taxon>
        <taxon>Burkholderiaceae</taxon>
        <taxon>Cupriavidus</taxon>
    </lineage>
</organism>
<keyword evidence="1" id="KW-1133">Transmembrane helix</keyword>
<dbReference type="HOGENOM" id="CLU_3182698_0_0_4"/>